<feature type="region of interest" description="Disordered" evidence="1">
    <location>
        <begin position="210"/>
        <end position="245"/>
    </location>
</feature>
<dbReference type="Pfam" id="PF19795">
    <property type="entry name" value="DUF6279"/>
    <property type="match status" value="1"/>
</dbReference>
<proteinExistence type="predicted"/>
<keyword evidence="3" id="KW-1185">Reference proteome</keyword>
<name>A0A5C6U189_9BURK</name>
<accession>A0A5C6U189</accession>
<sequence>MRSRLADWFARHRRTQLPDYASLLSRAQVDVLADTTPDRTCRWFAELRQRGEVAAEQALPHAAEVLATLKPAQIQHIERRQARVNEEFRSDYLDKDPARRLSRSVDRAVERFEFVYGSLDERQRALVARLVAASPFDAEAWFAERVQRQQEALQLIRRLAGTGIDRDAALAAMRAYGERMSRSPREGYRRYQEKLENYNCSFAATLHNATTPAQRPGRGQPAQGMGGGLPRPGRRGRLTRPIRAA</sequence>
<comment type="caution">
    <text evidence="2">The sequence shown here is derived from an EMBL/GenBank/DDBJ whole genome shotgun (WGS) entry which is preliminary data.</text>
</comment>
<feature type="compositionally biased region" description="Low complexity" evidence="1">
    <location>
        <begin position="212"/>
        <end position="223"/>
    </location>
</feature>
<organism evidence="2 3">
    <name type="scientific">Piscinibacter aquaticus</name>
    <dbReference type="NCBI Taxonomy" id="392597"/>
    <lineage>
        <taxon>Bacteria</taxon>
        <taxon>Pseudomonadati</taxon>
        <taxon>Pseudomonadota</taxon>
        <taxon>Betaproteobacteria</taxon>
        <taxon>Burkholderiales</taxon>
        <taxon>Sphaerotilaceae</taxon>
        <taxon>Piscinibacter</taxon>
    </lineage>
</organism>
<dbReference type="AlphaFoldDB" id="A0A5C6U189"/>
<evidence type="ECO:0000313" key="3">
    <source>
        <dbReference type="Proteomes" id="UP000321832"/>
    </source>
</evidence>
<evidence type="ECO:0000256" key="1">
    <source>
        <dbReference type="SAM" id="MobiDB-lite"/>
    </source>
</evidence>
<dbReference type="Proteomes" id="UP000321832">
    <property type="component" value="Unassembled WGS sequence"/>
</dbReference>
<evidence type="ECO:0000313" key="2">
    <source>
        <dbReference type="EMBL" id="TXC66813.1"/>
    </source>
</evidence>
<protein>
    <submittedName>
        <fullName evidence="2">Uncharacterized protein</fullName>
    </submittedName>
</protein>
<feature type="compositionally biased region" description="Basic residues" evidence="1">
    <location>
        <begin position="232"/>
        <end position="245"/>
    </location>
</feature>
<gene>
    <name evidence="2" type="ORF">FSC37_16400</name>
</gene>
<reference evidence="2 3" key="1">
    <citation type="submission" date="2019-08" db="EMBL/GenBank/DDBJ databases">
        <authorList>
            <person name="Khan S.A."/>
            <person name="Jeon C.O."/>
            <person name="Jeong S.E."/>
        </authorList>
    </citation>
    <scope>NUCLEOTIDE SEQUENCE [LARGE SCALE GENOMIC DNA]</scope>
    <source>
        <strain evidence="3">IMCC1728</strain>
    </source>
</reference>
<dbReference type="EMBL" id="VOPW01000001">
    <property type="protein sequence ID" value="TXC66813.1"/>
    <property type="molecule type" value="Genomic_DNA"/>
</dbReference>